<dbReference type="SFLD" id="SFLDS00029">
    <property type="entry name" value="Radical_SAM"/>
    <property type="match status" value="1"/>
</dbReference>
<evidence type="ECO:0000256" key="5">
    <source>
        <dbReference type="PIRSR" id="PIRSR004762-1"/>
    </source>
</evidence>
<feature type="binding site" evidence="5">
    <location>
        <position position="67"/>
    </location>
    <ligand>
        <name>[4Fe-4S] cluster</name>
        <dbReference type="ChEBI" id="CHEBI:49883"/>
        <note>4Fe-4S-S-AdoMet</note>
    </ligand>
</feature>
<dbReference type="InterPro" id="IPR007197">
    <property type="entry name" value="rSAM"/>
</dbReference>
<dbReference type="GO" id="GO:0016740">
    <property type="term" value="F:transferase activity"/>
    <property type="evidence" value="ECO:0007669"/>
    <property type="project" value="TreeGrafter"/>
</dbReference>
<feature type="binding site" evidence="6">
    <location>
        <position position="186"/>
    </location>
    <ligand>
        <name>S-adenosyl-L-methionine</name>
        <dbReference type="ChEBI" id="CHEBI:59789"/>
    </ligand>
</feature>
<keyword evidence="1 5" id="KW-0949">S-adenosyl-L-methionine</keyword>
<keyword evidence="3 5" id="KW-0408">Iron</keyword>
<dbReference type="SMART" id="SM00729">
    <property type="entry name" value="Elp3"/>
    <property type="match status" value="1"/>
</dbReference>
<dbReference type="Proteomes" id="UP001169242">
    <property type="component" value="Unassembled WGS sequence"/>
</dbReference>
<evidence type="ECO:0000256" key="2">
    <source>
        <dbReference type="ARBA" id="ARBA00022723"/>
    </source>
</evidence>
<keyword evidence="9" id="KW-1185">Reference proteome</keyword>
<feature type="binding site" evidence="6">
    <location>
        <position position="167"/>
    </location>
    <ligand>
        <name>S-adenosyl-L-methionine</name>
        <dbReference type="ChEBI" id="CHEBI:59789"/>
    </ligand>
</feature>
<keyword evidence="4 5" id="KW-0411">Iron-sulfur</keyword>
<organism evidence="8 9">
    <name type="scientific">Holtiella tumoricola</name>
    <dbReference type="NCBI Taxonomy" id="3018743"/>
    <lineage>
        <taxon>Bacteria</taxon>
        <taxon>Bacillati</taxon>
        <taxon>Bacillota</taxon>
        <taxon>Clostridia</taxon>
        <taxon>Lachnospirales</taxon>
        <taxon>Cellulosilyticaceae</taxon>
        <taxon>Holtiella</taxon>
    </lineage>
</organism>
<dbReference type="SFLD" id="SFLDG01060">
    <property type="entry name" value="BATS_domain_containing"/>
    <property type="match status" value="1"/>
</dbReference>
<dbReference type="SFLD" id="SFLDF00348">
    <property type="entry name" value="FeFe_hydrogenase_maturase_(Hyd"/>
    <property type="match status" value="1"/>
</dbReference>
<comment type="caution">
    <text evidence="8">The sequence shown here is derived from an EMBL/GenBank/DDBJ whole genome shotgun (WGS) entry which is preliminary data.</text>
</comment>
<dbReference type="SFLD" id="SFLDG01280">
    <property type="entry name" value="HydE/PylB-like"/>
    <property type="match status" value="1"/>
</dbReference>
<dbReference type="AlphaFoldDB" id="A0AA42J0W2"/>
<sequence length="351" mass="39836">MEATKSFLLLQKLYETHDLSKEEWLYLLEHYTDALACSARELAHQVSTHYFGKRVYLRGLIEFTNICHRHCLYCGLRSENENVVRYRLDQETILACCEEGYKLGYRTFVLQGGEDTYFTDERIEALVKGIHERYPDCAITLSIGERSYASYLRFYQAGARRFLLRHETASKQLYESLHPHMSFEHRIKCLKDLKTIGYQVGAGFLVGVPGQTMEDLVEDFCFLKQLDPHMVGIGPFMPQKDTPLGNFTSGTAEFTTFLLSLIRLMLPDVLLPATTALATLDPKGGEMGLLSGANVVMPNLSPIEVRHQYALYDGKVYVGTESALCQQQILNNIENVGFIPDFSIGHSPRCC</sequence>
<dbReference type="PANTHER" id="PTHR43726">
    <property type="entry name" value="3-METHYLORNITHINE SYNTHASE"/>
    <property type="match status" value="1"/>
</dbReference>
<proteinExistence type="predicted"/>
<dbReference type="RefSeq" id="WP_271011977.1">
    <property type="nucleotide sequence ID" value="NZ_JAQIFT010000040.1"/>
</dbReference>
<dbReference type="PROSITE" id="PS51918">
    <property type="entry name" value="RADICAL_SAM"/>
    <property type="match status" value="1"/>
</dbReference>
<dbReference type="Gene3D" id="3.20.20.70">
    <property type="entry name" value="Aldolase class I"/>
    <property type="match status" value="1"/>
</dbReference>
<evidence type="ECO:0000313" key="9">
    <source>
        <dbReference type="Proteomes" id="UP001169242"/>
    </source>
</evidence>
<reference evidence="8" key="1">
    <citation type="journal article" date="2023" name="Int. J. Syst. Evol. Microbiol.">
        <title>&lt;i&gt;Holtiella tumoricola&lt;/i&gt; gen. nov. sp. nov., isolated from a human clinical sample.</title>
        <authorList>
            <person name="Allen-Vercoe E."/>
            <person name="Daigneault M.C."/>
            <person name="Vancuren S.J."/>
            <person name="Cochrane K."/>
            <person name="O'Neal L.L."/>
            <person name="Sankaranarayanan K."/>
            <person name="Lawson P.A."/>
        </authorList>
    </citation>
    <scope>NUCLEOTIDE SEQUENCE</scope>
    <source>
        <strain evidence="8">CC70A</strain>
    </source>
</reference>
<dbReference type="PIRSF" id="PIRSF004762">
    <property type="entry name" value="CHP00423"/>
    <property type="match status" value="1"/>
</dbReference>
<dbReference type="SFLD" id="SFLDG01082">
    <property type="entry name" value="B12-binding_domain_containing"/>
    <property type="match status" value="1"/>
</dbReference>
<accession>A0AA42J0W2</accession>
<dbReference type="Pfam" id="PF04055">
    <property type="entry name" value="Radical_SAM"/>
    <property type="match status" value="1"/>
</dbReference>
<evidence type="ECO:0000256" key="3">
    <source>
        <dbReference type="ARBA" id="ARBA00023004"/>
    </source>
</evidence>
<dbReference type="InterPro" id="IPR024021">
    <property type="entry name" value="FeFe-hyd_HydE_rSAM"/>
</dbReference>
<dbReference type="SUPFAM" id="SSF102114">
    <property type="entry name" value="Radical SAM enzymes"/>
    <property type="match status" value="1"/>
</dbReference>
<dbReference type="PANTHER" id="PTHR43726:SF1">
    <property type="entry name" value="BIOTIN SYNTHASE"/>
    <property type="match status" value="1"/>
</dbReference>
<feature type="binding site" evidence="5">
    <location>
        <position position="74"/>
    </location>
    <ligand>
        <name>[4Fe-4S] cluster</name>
        <dbReference type="ChEBI" id="CHEBI:49883"/>
        <note>4Fe-4S-S-AdoMet</note>
    </ligand>
</feature>
<dbReference type="InterPro" id="IPR006638">
    <property type="entry name" value="Elp3/MiaA/NifB-like_rSAM"/>
</dbReference>
<evidence type="ECO:0000313" key="8">
    <source>
        <dbReference type="EMBL" id="MDA3731613.1"/>
    </source>
</evidence>
<dbReference type="InterPro" id="IPR013785">
    <property type="entry name" value="Aldolase_TIM"/>
</dbReference>
<gene>
    <name evidence="8" type="primary">hydE</name>
    <name evidence="8" type="ORF">PBV87_09010</name>
</gene>
<evidence type="ECO:0000256" key="6">
    <source>
        <dbReference type="PIRSR" id="PIRSR004762-2"/>
    </source>
</evidence>
<dbReference type="EMBL" id="JAQIFT010000040">
    <property type="protein sequence ID" value="MDA3731613.1"/>
    <property type="molecule type" value="Genomic_DNA"/>
</dbReference>
<evidence type="ECO:0000256" key="1">
    <source>
        <dbReference type="ARBA" id="ARBA00022691"/>
    </source>
</evidence>
<name>A0AA42J0W2_9FIRM</name>
<dbReference type="NCBIfam" id="TIGR03956">
    <property type="entry name" value="rSAM_HydE"/>
    <property type="match status" value="1"/>
</dbReference>
<keyword evidence="5" id="KW-0004">4Fe-4S</keyword>
<evidence type="ECO:0000259" key="7">
    <source>
        <dbReference type="PROSITE" id="PS51918"/>
    </source>
</evidence>
<feature type="domain" description="Radical SAM core" evidence="7">
    <location>
        <begin position="53"/>
        <end position="274"/>
    </location>
</feature>
<dbReference type="GO" id="GO:0046872">
    <property type="term" value="F:metal ion binding"/>
    <property type="evidence" value="ECO:0007669"/>
    <property type="project" value="UniProtKB-KW"/>
</dbReference>
<keyword evidence="2" id="KW-0479">Metal-binding</keyword>
<evidence type="ECO:0000256" key="4">
    <source>
        <dbReference type="ARBA" id="ARBA00023014"/>
    </source>
</evidence>
<feature type="binding site" evidence="5">
    <location>
        <position position="71"/>
    </location>
    <ligand>
        <name>[4Fe-4S] cluster</name>
        <dbReference type="ChEBI" id="CHEBI:49883"/>
        <note>4Fe-4S-S-AdoMet</note>
    </ligand>
</feature>
<comment type="cofactor">
    <cofactor evidence="5">
        <name>[4Fe-4S] cluster</name>
        <dbReference type="ChEBI" id="CHEBI:49883"/>
    </cofactor>
    <text evidence="5">Binds 1 [4Fe-4S] cluster. The cluster is coordinated with 3 cysteines and an exchangeable S-adenosyl-L-methionine.</text>
</comment>
<feature type="binding site" evidence="6">
    <location>
        <position position="142"/>
    </location>
    <ligand>
        <name>(3R)-3-methyl-D-ornithine</name>
        <dbReference type="ChEBI" id="CHEBI:64642"/>
    </ligand>
</feature>
<dbReference type="InterPro" id="IPR034422">
    <property type="entry name" value="HydE/PylB-like"/>
</dbReference>
<protein>
    <submittedName>
        <fullName evidence="8">[FeFe] hydrogenase H-cluster radical SAM maturase HydE</fullName>
    </submittedName>
</protein>
<dbReference type="GO" id="GO:0051539">
    <property type="term" value="F:4 iron, 4 sulfur cluster binding"/>
    <property type="evidence" value="ECO:0007669"/>
    <property type="project" value="UniProtKB-KW"/>
</dbReference>
<dbReference type="CDD" id="cd01335">
    <property type="entry name" value="Radical_SAM"/>
    <property type="match status" value="1"/>
</dbReference>
<dbReference type="InterPro" id="IPR058240">
    <property type="entry name" value="rSAM_sf"/>
</dbReference>